<reference evidence="1" key="1">
    <citation type="submission" date="2018-02" db="EMBL/GenBank/DDBJ databases">
        <authorList>
            <person name="Cohen D.B."/>
            <person name="Kent A.D."/>
        </authorList>
    </citation>
    <scope>NUCLEOTIDE SEQUENCE</scope>
</reference>
<sequence length="90" mass="9364">MRKPKRNERLGSEGALGAGLELGQVVVVIAGGGGGDESDVEELEDSISNVGKIRLDLGPWIYLDVGGSSGYAGLGVGDIARIVLVTRWIQ</sequence>
<proteinExistence type="predicted"/>
<organism evidence="1">
    <name type="scientific">Fagus sylvatica</name>
    <name type="common">Beechnut</name>
    <dbReference type="NCBI Taxonomy" id="28930"/>
    <lineage>
        <taxon>Eukaryota</taxon>
        <taxon>Viridiplantae</taxon>
        <taxon>Streptophyta</taxon>
        <taxon>Embryophyta</taxon>
        <taxon>Tracheophyta</taxon>
        <taxon>Spermatophyta</taxon>
        <taxon>Magnoliopsida</taxon>
        <taxon>eudicotyledons</taxon>
        <taxon>Gunneridae</taxon>
        <taxon>Pentapetalae</taxon>
        <taxon>rosids</taxon>
        <taxon>fabids</taxon>
        <taxon>Fagales</taxon>
        <taxon>Fagaceae</taxon>
        <taxon>Fagus</taxon>
    </lineage>
</organism>
<dbReference type="EMBL" id="OIVN01006388">
    <property type="protein sequence ID" value="SPD32097.1"/>
    <property type="molecule type" value="Genomic_DNA"/>
</dbReference>
<name>A0A2N9J3M8_FAGSY</name>
<dbReference type="AlphaFoldDB" id="A0A2N9J3M8"/>
<protein>
    <submittedName>
        <fullName evidence="1">Uncharacterized protein</fullName>
    </submittedName>
</protein>
<gene>
    <name evidence="1" type="ORF">FSB_LOCUS59979</name>
</gene>
<evidence type="ECO:0000313" key="1">
    <source>
        <dbReference type="EMBL" id="SPD32097.1"/>
    </source>
</evidence>
<accession>A0A2N9J3M8</accession>